<comment type="catalytic activity">
    <reaction evidence="1">
        <text>Endonucleolytic cleavage to 5'-phosphomonoester.</text>
        <dbReference type="EC" id="3.1.26.4"/>
    </reaction>
</comment>
<keyword evidence="6" id="KW-0255">Endonuclease</keyword>
<protein>
    <recommendedName>
        <fullName evidence="3">ribonuclease H</fullName>
        <ecNumber evidence="3">3.1.26.4</ecNumber>
    </recommendedName>
</protein>
<dbReference type="InterPro" id="IPR002156">
    <property type="entry name" value="RNaseH_domain"/>
</dbReference>
<dbReference type="Gene3D" id="3.30.420.10">
    <property type="entry name" value="Ribonuclease H-like superfamily/Ribonuclease H"/>
    <property type="match status" value="1"/>
</dbReference>
<comment type="similarity">
    <text evidence="2">Belongs to the RNase H family.</text>
</comment>
<keyword evidence="7" id="KW-0378">Hydrolase</keyword>
<name>A0A9P4MFL9_9PEZI</name>
<reference evidence="9" key="1">
    <citation type="journal article" date="2020" name="Stud. Mycol.">
        <title>101 Dothideomycetes genomes: a test case for predicting lifestyles and emergence of pathogens.</title>
        <authorList>
            <person name="Haridas S."/>
            <person name="Albert R."/>
            <person name="Binder M."/>
            <person name="Bloem J."/>
            <person name="Labutti K."/>
            <person name="Salamov A."/>
            <person name="Andreopoulos B."/>
            <person name="Baker S."/>
            <person name="Barry K."/>
            <person name="Bills G."/>
            <person name="Bluhm B."/>
            <person name="Cannon C."/>
            <person name="Castanera R."/>
            <person name="Culley D."/>
            <person name="Daum C."/>
            <person name="Ezra D."/>
            <person name="Gonzalez J."/>
            <person name="Henrissat B."/>
            <person name="Kuo A."/>
            <person name="Liang C."/>
            <person name="Lipzen A."/>
            <person name="Lutzoni F."/>
            <person name="Magnuson J."/>
            <person name="Mondo S."/>
            <person name="Nolan M."/>
            <person name="Ohm R."/>
            <person name="Pangilinan J."/>
            <person name="Park H.-J."/>
            <person name="Ramirez L."/>
            <person name="Alfaro M."/>
            <person name="Sun H."/>
            <person name="Tritt A."/>
            <person name="Yoshinaga Y."/>
            <person name="Zwiers L.-H."/>
            <person name="Turgeon B."/>
            <person name="Goodwin S."/>
            <person name="Spatafora J."/>
            <person name="Crous P."/>
            <person name="Grigoriev I."/>
        </authorList>
    </citation>
    <scope>NUCLEOTIDE SEQUENCE</scope>
    <source>
        <strain evidence="9">CBS 133067</strain>
    </source>
</reference>
<feature type="domain" description="RNase H type-1" evidence="8">
    <location>
        <begin position="1"/>
        <end position="151"/>
    </location>
</feature>
<dbReference type="Pfam" id="PF00075">
    <property type="entry name" value="RNase_H"/>
    <property type="match status" value="1"/>
</dbReference>
<evidence type="ECO:0000313" key="10">
    <source>
        <dbReference type="Proteomes" id="UP000799772"/>
    </source>
</evidence>
<dbReference type="EC" id="3.1.26.4" evidence="3"/>
<organism evidence="9 10">
    <name type="scientific">Rhizodiscina lignyota</name>
    <dbReference type="NCBI Taxonomy" id="1504668"/>
    <lineage>
        <taxon>Eukaryota</taxon>
        <taxon>Fungi</taxon>
        <taxon>Dikarya</taxon>
        <taxon>Ascomycota</taxon>
        <taxon>Pezizomycotina</taxon>
        <taxon>Dothideomycetes</taxon>
        <taxon>Pleosporomycetidae</taxon>
        <taxon>Aulographales</taxon>
        <taxon>Rhizodiscinaceae</taxon>
        <taxon>Rhizodiscina</taxon>
    </lineage>
</organism>
<evidence type="ECO:0000256" key="1">
    <source>
        <dbReference type="ARBA" id="ARBA00000077"/>
    </source>
</evidence>
<comment type="caution">
    <text evidence="9">The sequence shown here is derived from an EMBL/GenBank/DDBJ whole genome shotgun (WGS) entry which is preliminary data.</text>
</comment>
<dbReference type="GO" id="GO:0003676">
    <property type="term" value="F:nucleic acid binding"/>
    <property type="evidence" value="ECO:0007669"/>
    <property type="project" value="InterPro"/>
</dbReference>
<dbReference type="GO" id="GO:0046872">
    <property type="term" value="F:metal ion binding"/>
    <property type="evidence" value="ECO:0007669"/>
    <property type="project" value="UniProtKB-KW"/>
</dbReference>
<feature type="non-terminal residue" evidence="9">
    <location>
        <position position="1"/>
    </location>
</feature>
<evidence type="ECO:0000256" key="3">
    <source>
        <dbReference type="ARBA" id="ARBA00012180"/>
    </source>
</evidence>
<dbReference type="PANTHER" id="PTHR10642">
    <property type="entry name" value="RIBONUCLEASE H1"/>
    <property type="match status" value="1"/>
</dbReference>
<evidence type="ECO:0000256" key="4">
    <source>
        <dbReference type="ARBA" id="ARBA00022722"/>
    </source>
</evidence>
<accession>A0A9P4MFL9</accession>
<gene>
    <name evidence="9" type="ORF">NA57DRAFT_31299</name>
</gene>
<proteinExistence type="inferred from homology"/>
<dbReference type="CDD" id="cd09280">
    <property type="entry name" value="RNase_HI_eukaryote_like"/>
    <property type="match status" value="1"/>
</dbReference>
<dbReference type="PANTHER" id="PTHR10642:SF26">
    <property type="entry name" value="RIBONUCLEASE H1"/>
    <property type="match status" value="1"/>
</dbReference>
<evidence type="ECO:0000256" key="2">
    <source>
        <dbReference type="ARBA" id="ARBA00005300"/>
    </source>
</evidence>
<evidence type="ECO:0000259" key="8">
    <source>
        <dbReference type="PROSITE" id="PS50879"/>
    </source>
</evidence>
<sequence>YVDGGCRGNGRPGAIGAAAAVHMKKWGGHVYRTRKLSRDPFPTNQRAEILAIILGLEMALDKYDELDSDPDIDLRIFSDSKYAIGCMNEWIHKWVKNDWTTAAGYEVANRDLIEEASDLDDKVMEIGTVRYTWISIDENELADEYCNDAFDEQ</sequence>
<dbReference type="EMBL" id="ML978121">
    <property type="protein sequence ID" value="KAF2103659.1"/>
    <property type="molecule type" value="Genomic_DNA"/>
</dbReference>
<keyword evidence="10" id="KW-1185">Reference proteome</keyword>
<dbReference type="Proteomes" id="UP000799772">
    <property type="component" value="Unassembled WGS sequence"/>
</dbReference>
<dbReference type="InterPro" id="IPR036397">
    <property type="entry name" value="RNaseH_sf"/>
</dbReference>
<dbReference type="SUPFAM" id="SSF53098">
    <property type="entry name" value="Ribonuclease H-like"/>
    <property type="match status" value="1"/>
</dbReference>
<evidence type="ECO:0000256" key="6">
    <source>
        <dbReference type="ARBA" id="ARBA00022759"/>
    </source>
</evidence>
<dbReference type="OrthoDB" id="407198at2759"/>
<dbReference type="GO" id="GO:0004523">
    <property type="term" value="F:RNA-DNA hybrid ribonuclease activity"/>
    <property type="evidence" value="ECO:0007669"/>
    <property type="project" value="UniProtKB-EC"/>
</dbReference>
<dbReference type="GO" id="GO:0043137">
    <property type="term" value="P:DNA replication, removal of RNA primer"/>
    <property type="evidence" value="ECO:0007669"/>
    <property type="project" value="TreeGrafter"/>
</dbReference>
<evidence type="ECO:0000256" key="7">
    <source>
        <dbReference type="ARBA" id="ARBA00022801"/>
    </source>
</evidence>
<keyword evidence="4" id="KW-0540">Nuclease</keyword>
<dbReference type="PROSITE" id="PS50879">
    <property type="entry name" value="RNASE_H_1"/>
    <property type="match status" value="1"/>
</dbReference>
<dbReference type="InterPro" id="IPR050092">
    <property type="entry name" value="RNase_H"/>
</dbReference>
<evidence type="ECO:0000256" key="5">
    <source>
        <dbReference type="ARBA" id="ARBA00022723"/>
    </source>
</evidence>
<keyword evidence="5" id="KW-0479">Metal-binding</keyword>
<dbReference type="InterPro" id="IPR012337">
    <property type="entry name" value="RNaseH-like_sf"/>
</dbReference>
<evidence type="ECO:0000313" key="9">
    <source>
        <dbReference type="EMBL" id="KAF2103659.1"/>
    </source>
</evidence>
<dbReference type="AlphaFoldDB" id="A0A9P4MFL9"/>